<dbReference type="Proteomes" id="UP000235786">
    <property type="component" value="Unassembled WGS sequence"/>
</dbReference>
<dbReference type="InterPro" id="IPR010730">
    <property type="entry name" value="HET"/>
</dbReference>
<dbReference type="STRING" id="1149755.A0A2J6S1U1"/>
<dbReference type="Pfam" id="PF06985">
    <property type="entry name" value="HET"/>
    <property type="match status" value="1"/>
</dbReference>
<dbReference type="EMBL" id="KZ613941">
    <property type="protein sequence ID" value="PMD44749.1"/>
    <property type="molecule type" value="Genomic_DNA"/>
</dbReference>
<evidence type="ECO:0000313" key="3">
    <source>
        <dbReference type="Proteomes" id="UP000235786"/>
    </source>
</evidence>
<gene>
    <name evidence="2" type="ORF">L207DRAFT_631020</name>
</gene>
<dbReference type="InterPro" id="IPR052895">
    <property type="entry name" value="HetReg/Transcr_Mod"/>
</dbReference>
<reference evidence="2 3" key="1">
    <citation type="submission" date="2016-04" db="EMBL/GenBank/DDBJ databases">
        <title>A degradative enzymes factory behind the ericoid mycorrhizal symbiosis.</title>
        <authorList>
            <consortium name="DOE Joint Genome Institute"/>
            <person name="Martino E."/>
            <person name="Morin E."/>
            <person name="Grelet G."/>
            <person name="Kuo A."/>
            <person name="Kohler A."/>
            <person name="Daghino S."/>
            <person name="Barry K."/>
            <person name="Choi C."/>
            <person name="Cichocki N."/>
            <person name="Clum A."/>
            <person name="Copeland A."/>
            <person name="Hainaut M."/>
            <person name="Haridas S."/>
            <person name="Labutti K."/>
            <person name="Lindquist E."/>
            <person name="Lipzen A."/>
            <person name="Khouja H.-R."/>
            <person name="Murat C."/>
            <person name="Ohm R."/>
            <person name="Olson A."/>
            <person name="Spatafora J."/>
            <person name="Veneault-Fourrey C."/>
            <person name="Henrissat B."/>
            <person name="Grigoriev I."/>
            <person name="Martin F."/>
            <person name="Perotto S."/>
        </authorList>
    </citation>
    <scope>NUCLEOTIDE SEQUENCE [LARGE SCALE GENOMIC DNA]</scope>
    <source>
        <strain evidence="2 3">F</strain>
    </source>
</reference>
<name>A0A2J6S1U1_HYAVF</name>
<accession>A0A2J6S1U1</accession>
<evidence type="ECO:0000259" key="1">
    <source>
        <dbReference type="Pfam" id="PF06985"/>
    </source>
</evidence>
<organism evidence="2 3">
    <name type="scientific">Hyaloscypha variabilis (strain UAMH 11265 / GT02V1 / F)</name>
    <name type="common">Meliniomyces variabilis</name>
    <dbReference type="NCBI Taxonomy" id="1149755"/>
    <lineage>
        <taxon>Eukaryota</taxon>
        <taxon>Fungi</taxon>
        <taxon>Dikarya</taxon>
        <taxon>Ascomycota</taxon>
        <taxon>Pezizomycotina</taxon>
        <taxon>Leotiomycetes</taxon>
        <taxon>Helotiales</taxon>
        <taxon>Hyaloscyphaceae</taxon>
        <taxon>Hyaloscypha</taxon>
        <taxon>Hyaloscypha variabilis</taxon>
    </lineage>
</organism>
<dbReference type="AlphaFoldDB" id="A0A2J6S1U1"/>
<dbReference type="PANTHER" id="PTHR24148:SF64">
    <property type="entry name" value="HETEROKARYON INCOMPATIBILITY DOMAIN-CONTAINING PROTEIN"/>
    <property type="match status" value="1"/>
</dbReference>
<evidence type="ECO:0000313" key="2">
    <source>
        <dbReference type="EMBL" id="PMD44749.1"/>
    </source>
</evidence>
<dbReference type="Pfam" id="PF26639">
    <property type="entry name" value="Het-6_barrel"/>
    <property type="match status" value="1"/>
</dbReference>
<sequence length="592" mass="67073">MAEYENLPLSADVGSFRLLEFGPNSDGPNGDETTIDIKLANYDCHNAPEYEALSYTWSSHHDGLAMIKLNGHSISVTKNLFHALKQVRLNQVENCKSESRLWVDAICINQRDDAEKSRQVLLMRDIYANASRVITWIGQPDNLSDLAFDTLEHFAADDGTLDASPTYQGILDIADKRRAAIKLLIERSYFERVWVIQEVLVAKRATIFCGSLSMAFDKFYLAVERMTGSGFYPLSAATKNITYLGDWRNYYLEMATPGRREEREEMLGLSLFMDARDRKATNLRDKIYSLRAIAHEDLASGIKVDYSHDNSVERVYTDFTKLVLNICPDLRILSAVIGRHRMNTTLLLPSWVPDWSQPKYGGGMLNRYLYRFSPESLFRAGGPGKPRVTIAEDSDTLFLEGVRLDTVSRVIPIKSMLMAKDESCTVTEAILQKLAGQLVSLENYPFTGEPFWIAFFRTLTADRTALSPRIREDYRAKFMITSIDWKLNHEDVEQNLAAKAWAEVSKGIATIIEDKDMFLTERGYLGLGHEGFQIGDVVCVFTGGEVPFLLRKSDTPRGEMFSLLSECYIHGVMDGEAMQSPQSKRMECFEIE</sequence>
<protein>
    <submittedName>
        <fullName evidence="2">HET-domain-containing protein</fullName>
    </submittedName>
</protein>
<dbReference type="OrthoDB" id="3557394at2759"/>
<dbReference type="PANTHER" id="PTHR24148">
    <property type="entry name" value="ANKYRIN REPEAT DOMAIN-CONTAINING PROTEIN 39 HOMOLOG-RELATED"/>
    <property type="match status" value="1"/>
</dbReference>
<keyword evidence="3" id="KW-1185">Reference proteome</keyword>
<feature type="domain" description="Heterokaryon incompatibility" evidence="1">
    <location>
        <begin position="50"/>
        <end position="198"/>
    </location>
</feature>
<proteinExistence type="predicted"/>